<dbReference type="EMBL" id="KI300606">
    <property type="protein sequence ID" value="ERZ96247.1"/>
    <property type="molecule type" value="Genomic_DNA"/>
</dbReference>
<sequence length="143" mass="15777">NTSLKTLHGESISCQQKRKVKEVIRDFKEANLTFPVSEADFILREWVALYYSGSTSEITSPSIIYAPLTTKTVTSQANAPIVTETAGLPLSNIELNTPVTNNIVNLSSTTSEVNTPAATEFAVETPGKKRKVYFQHFIRILSI</sequence>
<dbReference type="VEuPathDB" id="FungiDB:RhiirFUN_016857"/>
<dbReference type="HOGENOM" id="CLU_1810859_0_0_1"/>
<reference evidence="1" key="1">
    <citation type="submission" date="2013-07" db="EMBL/GenBank/DDBJ databases">
        <title>The genome of an arbuscular mycorrhizal fungus provides insights into the evolution of the oldest plant symbiosis.</title>
        <authorList>
            <consortium name="DOE Joint Genome Institute"/>
            <person name="Tisserant E."/>
            <person name="Malbreil M."/>
            <person name="Kuo A."/>
            <person name="Kohler A."/>
            <person name="Symeonidi A."/>
            <person name="Balestrini R."/>
            <person name="Charron P."/>
            <person name="Duensing N."/>
            <person name="Frei-dit-Frey N."/>
            <person name="Gianinazzi-Pearson V."/>
            <person name="Gilbert B."/>
            <person name="Handa Y."/>
            <person name="Hijri M."/>
            <person name="Kaul R."/>
            <person name="Kawaguchi M."/>
            <person name="Krajinski F."/>
            <person name="Lammers P."/>
            <person name="Lapierre D."/>
            <person name="Masclaux F.G."/>
            <person name="Murat C."/>
            <person name="Morin E."/>
            <person name="Ndikumana S."/>
            <person name="Pagni M."/>
            <person name="Petitpierre D."/>
            <person name="Requena N."/>
            <person name="Rosikiewicz P."/>
            <person name="Riley R."/>
            <person name="Saito K."/>
            <person name="San Clemente H."/>
            <person name="Shapiro H."/>
            <person name="van Tuinen D."/>
            <person name="Becard G."/>
            <person name="Bonfante P."/>
            <person name="Paszkowski U."/>
            <person name="Shachar-Hill Y."/>
            <person name="Young J.P."/>
            <person name="Sanders I.R."/>
            <person name="Henrissat B."/>
            <person name="Rensing S.A."/>
            <person name="Grigoriev I.V."/>
            <person name="Corradi N."/>
            <person name="Roux C."/>
            <person name="Martin F."/>
        </authorList>
    </citation>
    <scope>NUCLEOTIDE SEQUENCE</scope>
    <source>
        <strain evidence="1">DAOM 197198</strain>
    </source>
</reference>
<gene>
    <name evidence="1" type="ORF">GLOINDRAFT_89603</name>
</gene>
<name>U9SQF0_RHIID</name>
<accession>U9SQF0</accession>
<feature type="non-terminal residue" evidence="1">
    <location>
        <position position="1"/>
    </location>
</feature>
<proteinExistence type="predicted"/>
<evidence type="ECO:0000313" key="1">
    <source>
        <dbReference type="EMBL" id="ERZ96247.1"/>
    </source>
</evidence>
<protein>
    <submittedName>
        <fullName evidence="1">Uncharacterized protein</fullName>
    </submittedName>
</protein>
<organism evidence="1">
    <name type="scientific">Rhizophagus irregularis (strain DAOM 181602 / DAOM 197198 / MUCL 43194)</name>
    <name type="common">Arbuscular mycorrhizal fungus</name>
    <name type="synonym">Glomus intraradices</name>
    <dbReference type="NCBI Taxonomy" id="747089"/>
    <lineage>
        <taxon>Eukaryota</taxon>
        <taxon>Fungi</taxon>
        <taxon>Fungi incertae sedis</taxon>
        <taxon>Mucoromycota</taxon>
        <taxon>Glomeromycotina</taxon>
        <taxon>Glomeromycetes</taxon>
        <taxon>Glomerales</taxon>
        <taxon>Glomeraceae</taxon>
        <taxon>Rhizophagus</taxon>
    </lineage>
</organism>
<dbReference type="AlphaFoldDB" id="U9SQF0"/>